<feature type="modified residue" description="Phosphohistidine" evidence="13">
    <location>
        <position position="790"/>
    </location>
</feature>
<keyword evidence="10" id="KW-0547">Nucleotide-binding</keyword>
<gene>
    <name evidence="20" type="ORF">ENX03_02635</name>
</gene>
<dbReference type="Pfam" id="PF02518">
    <property type="entry name" value="HATPase_c"/>
    <property type="match status" value="1"/>
</dbReference>
<evidence type="ECO:0000256" key="7">
    <source>
        <dbReference type="ARBA" id="ARBA00022679"/>
    </source>
</evidence>
<dbReference type="GO" id="GO:0000155">
    <property type="term" value="F:phosphorelay sensor kinase activity"/>
    <property type="evidence" value="ECO:0007669"/>
    <property type="project" value="InterPro"/>
</dbReference>
<feature type="region of interest" description="Disordered" evidence="15">
    <location>
        <begin position="1"/>
        <end position="20"/>
    </location>
</feature>
<evidence type="ECO:0000256" key="9">
    <source>
        <dbReference type="ARBA" id="ARBA00022777"/>
    </source>
</evidence>
<proteinExistence type="predicted"/>
<dbReference type="CDD" id="cd16922">
    <property type="entry name" value="HATPase_EvgS-ArcB-TorS-like"/>
    <property type="match status" value="1"/>
</dbReference>
<dbReference type="InterPro" id="IPR011006">
    <property type="entry name" value="CheY-like_superfamily"/>
</dbReference>
<name>A0A7C3LSN8_9BACT</name>
<dbReference type="Gene3D" id="1.10.287.130">
    <property type="match status" value="1"/>
</dbReference>
<dbReference type="Pfam" id="PF01627">
    <property type="entry name" value="Hpt"/>
    <property type="match status" value="1"/>
</dbReference>
<evidence type="ECO:0000256" key="5">
    <source>
        <dbReference type="ARBA" id="ARBA00022519"/>
    </source>
</evidence>
<protein>
    <recommendedName>
        <fullName evidence="3">histidine kinase</fullName>
        <ecNumber evidence="3">2.7.13.3</ecNumber>
    </recommendedName>
</protein>
<feature type="domain" description="Response regulatory" evidence="18">
    <location>
        <begin position="589"/>
        <end position="707"/>
    </location>
</feature>
<keyword evidence="8 16" id="KW-0812">Transmembrane</keyword>
<dbReference type="SMART" id="SM00387">
    <property type="entry name" value="HATPase_c"/>
    <property type="match status" value="1"/>
</dbReference>
<keyword evidence="4" id="KW-1003">Cell membrane</keyword>
<dbReference type="SMART" id="SM00448">
    <property type="entry name" value="REC"/>
    <property type="match status" value="1"/>
</dbReference>
<feature type="transmembrane region" description="Helical" evidence="16">
    <location>
        <begin position="69"/>
        <end position="87"/>
    </location>
</feature>
<keyword evidence="6 14" id="KW-0597">Phosphoprotein</keyword>
<evidence type="ECO:0000256" key="13">
    <source>
        <dbReference type="PROSITE-ProRule" id="PRU00110"/>
    </source>
</evidence>
<dbReference type="AlphaFoldDB" id="A0A7C3LSN8"/>
<feature type="modified residue" description="4-aspartylphosphate" evidence="14">
    <location>
        <position position="640"/>
    </location>
</feature>
<evidence type="ECO:0000256" key="4">
    <source>
        <dbReference type="ARBA" id="ARBA00022475"/>
    </source>
</evidence>
<keyword evidence="11 16" id="KW-1133">Transmembrane helix</keyword>
<dbReference type="Pfam" id="PF00072">
    <property type="entry name" value="Response_reg"/>
    <property type="match status" value="1"/>
</dbReference>
<evidence type="ECO:0000256" key="16">
    <source>
        <dbReference type="SAM" id="Phobius"/>
    </source>
</evidence>
<feature type="compositionally biased region" description="Basic and acidic residues" evidence="15">
    <location>
        <begin position="8"/>
        <end position="19"/>
    </location>
</feature>
<evidence type="ECO:0000256" key="11">
    <source>
        <dbReference type="ARBA" id="ARBA00022989"/>
    </source>
</evidence>
<evidence type="ECO:0000256" key="2">
    <source>
        <dbReference type="ARBA" id="ARBA00004429"/>
    </source>
</evidence>
<dbReference type="PROSITE" id="PS50109">
    <property type="entry name" value="HIS_KIN"/>
    <property type="match status" value="1"/>
</dbReference>
<evidence type="ECO:0000256" key="10">
    <source>
        <dbReference type="ARBA" id="ARBA00022840"/>
    </source>
</evidence>
<dbReference type="CDD" id="cd00088">
    <property type="entry name" value="HPT"/>
    <property type="match status" value="1"/>
</dbReference>
<feature type="domain" description="HPt" evidence="19">
    <location>
        <begin position="751"/>
        <end position="845"/>
    </location>
</feature>
<accession>A0A7C3LSN8</accession>
<evidence type="ECO:0000256" key="8">
    <source>
        <dbReference type="ARBA" id="ARBA00022692"/>
    </source>
</evidence>
<comment type="caution">
    <text evidence="20">The sequence shown here is derived from an EMBL/GenBank/DDBJ whole genome shotgun (WGS) entry which is preliminary data.</text>
</comment>
<evidence type="ECO:0000259" key="17">
    <source>
        <dbReference type="PROSITE" id="PS50109"/>
    </source>
</evidence>
<dbReference type="CDD" id="cd00082">
    <property type="entry name" value="HisKA"/>
    <property type="match status" value="1"/>
</dbReference>
<dbReference type="PROSITE" id="PS50894">
    <property type="entry name" value="HPT"/>
    <property type="match status" value="1"/>
</dbReference>
<feature type="transmembrane region" description="Helical" evidence="16">
    <location>
        <begin position="99"/>
        <end position="125"/>
    </location>
</feature>
<dbReference type="SUPFAM" id="SSF55874">
    <property type="entry name" value="ATPase domain of HSP90 chaperone/DNA topoisomerase II/histidine kinase"/>
    <property type="match status" value="1"/>
</dbReference>
<organism evidence="20">
    <name type="scientific">Leptospirillum ferriphilum</name>
    <dbReference type="NCBI Taxonomy" id="178606"/>
    <lineage>
        <taxon>Bacteria</taxon>
        <taxon>Pseudomonadati</taxon>
        <taxon>Nitrospirota</taxon>
        <taxon>Nitrospiria</taxon>
        <taxon>Nitrospirales</taxon>
        <taxon>Nitrospiraceae</taxon>
        <taxon>Leptospirillum</taxon>
    </lineage>
</organism>
<dbReference type="PANTHER" id="PTHR43047">
    <property type="entry name" value="TWO-COMPONENT HISTIDINE PROTEIN KINASE"/>
    <property type="match status" value="1"/>
</dbReference>
<dbReference type="SMART" id="SM00388">
    <property type="entry name" value="HisKA"/>
    <property type="match status" value="1"/>
</dbReference>
<dbReference type="CDD" id="cd17546">
    <property type="entry name" value="REC_hyHK_CKI1_RcsC-like"/>
    <property type="match status" value="1"/>
</dbReference>
<dbReference type="SUPFAM" id="SSF47226">
    <property type="entry name" value="Histidine-containing phosphotransfer domain, HPT domain"/>
    <property type="match status" value="1"/>
</dbReference>
<evidence type="ECO:0000313" key="20">
    <source>
        <dbReference type="EMBL" id="HFT92839.1"/>
    </source>
</evidence>
<dbReference type="InterPro" id="IPR003661">
    <property type="entry name" value="HisK_dim/P_dom"/>
</dbReference>
<keyword evidence="10" id="KW-0067">ATP-binding</keyword>
<keyword evidence="12 16" id="KW-0472">Membrane</keyword>
<evidence type="ECO:0000259" key="19">
    <source>
        <dbReference type="PROSITE" id="PS50894"/>
    </source>
</evidence>
<dbReference type="PANTHER" id="PTHR43047:SF64">
    <property type="entry name" value="HISTIDINE KINASE CONTAINING CHEY-HOMOLOGOUS RECEIVER DOMAIN AND PAS DOMAIN-RELATED"/>
    <property type="match status" value="1"/>
</dbReference>
<dbReference type="EC" id="2.7.13.3" evidence="3"/>
<dbReference type="FunFam" id="3.30.565.10:FF:000010">
    <property type="entry name" value="Sensor histidine kinase RcsC"/>
    <property type="match status" value="1"/>
</dbReference>
<dbReference type="InterPro" id="IPR036890">
    <property type="entry name" value="HATPase_C_sf"/>
</dbReference>
<feature type="domain" description="Histidine kinase" evidence="17">
    <location>
        <begin position="205"/>
        <end position="426"/>
    </location>
</feature>
<sequence length="861" mass="95078">MKTPGMEPADHIRQTDHHLPPTTIQNAEREQGLIRLALSVIACSYLYYMPQASTAPALLFSPHSLIFPVMTYSTLLLGSILLYPGFFPTRIIISITGDLSFVMTAMALTGSHGLPLGVITLWVIMGNGFRFGVRYLTIATIVGSLEFLVVYRLNPWWQTHAILFDSQLIAMVVLPFYMAVLLRKLEKMIAVANEANQAKSRFLANMSHELRTPLNGVIGLTELLRENASRRQMALLDTLAGSARHLSEIISKILDFSKLEAGKMTASSVPFDVGQVVAETVNSLIPLAREKNLPLTVIMDARFPSSLRGDPFHLKQILTNLLGNAIKFTSAGEVCLAIRPLPANPSREISLRFEVTDTGIGIPEKDKDRIFESFVQGDDSVTKRYGGTGLGLSITRQLIEIQKGRWGFESQEGKGSTFWCELPFAADNSSTLLRSGWISKKTVVYWGDEEGYNHLLPLCRLVGVEPAYGKGKAPVAPSRESSVPGASEDSAGHVLIASLSRGNLSAFESMFSGGGPSSVRPGSIRILLVPESLPADALDFLPPGGWTVILSDIPSADQISRILGWPPPPVHMETRKHFPAPSWPQTGPTILVADDHEVNRTILKSLLETRGYHVELANDGEEALDLLEKFPRRYSLMILDLCMPGRGGLDVIRAHQFIEHDNPVPSIILTANQSVEARIESLGARADIFLTKPLDTSRLFESIEQLLLRSPNRTDPPVRIAANDPPAFEKDDPFPLVDPDTLLSLREYSPNPAFLRTLLTGFVMEGQRHMETVRDALARLDYPVLMEALHALKGSALQLGAMKLAQLCREGEKIRVLDLMEKRAGPVAEQLPEIFRQTLQELDRLVLTHPDFQISRESRVD</sequence>
<evidence type="ECO:0000256" key="3">
    <source>
        <dbReference type="ARBA" id="ARBA00012438"/>
    </source>
</evidence>
<dbReference type="EMBL" id="DTMM01000056">
    <property type="protein sequence ID" value="HFT92839.1"/>
    <property type="molecule type" value="Genomic_DNA"/>
</dbReference>
<evidence type="ECO:0000256" key="14">
    <source>
        <dbReference type="PROSITE-ProRule" id="PRU00169"/>
    </source>
</evidence>
<keyword evidence="5" id="KW-0997">Cell inner membrane</keyword>
<feature type="transmembrane region" description="Helical" evidence="16">
    <location>
        <begin position="131"/>
        <end position="150"/>
    </location>
</feature>
<keyword evidence="9" id="KW-0418">Kinase</keyword>
<dbReference type="InterPro" id="IPR036097">
    <property type="entry name" value="HisK_dim/P_sf"/>
</dbReference>
<evidence type="ECO:0000256" key="6">
    <source>
        <dbReference type="ARBA" id="ARBA00022553"/>
    </source>
</evidence>
<dbReference type="InterPro" id="IPR003594">
    <property type="entry name" value="HATPase_dom"/>
</dbReference>
<dbReference type="SUPFAM" id="SSF52172">
    <property type="entry name" value="CheY-like"/>
    <property type="match status" value="1"/>
</dbReference>
<dbReference type="Pfam" id="PF00512">
    <property type="entry name" value="HisKA"/>
    <property type="match status" value="1"/>
</dbReference>
<keyword evidence="7" id="KW-0808">Transferase</keyword>
<dbReference type="SUPFAM" id="SSF47384">
    <property type="entry name" value="Homodimeric domain of signal transducing histidine kinase"/>
    <property type="match status" value="1"/>
</dbReference>
<evidence type="ECO:0000256" key="12">
    <source>
        <dbReference type="ARBA" id="ARBA00023136"/>
    </source>
</evidence>
<dbReference type="Gene3D" id="1.20.120.160">
    <property type="entry name" value="HPT domain"/>
    <property type="match status" value="1"/>
</dbReference>
<dbReference type="InterPro" id="IPR004358">
    <property type="entry name" value="Sig_transdc_His_kin-like_C"/>
</dbReference>
<reference evidence="20" key="1">
    <citation type="journal article" date="2020" name="mSystems">
        <title>Genome- and Community-Level Interaction Insights into Carbon Utilization and Element Cycling Functions of Hydrothermarchaeota in Hydrothermal Sediment.</title>
        <authorList>
            <person name="Zhou Z."/>
            <person name="Liu Y."/>
            <person name="Xu W."/>
            <person name="Pan J."/>
            <person name="Luo Z.H."/>
            <person name="Li M."/>
        </authorList>
    </citation>
    <scope>NUCLEOTIDE SEQUENCE [LARGE SCALE GENOMIC DNA]</scope>
    <source>
        <strain evidence="20">SpSt-902</strain>
    </source>
</reference>
<feature type="transmembrane region" description="Helical" evidence="16">
    <location>
        <begin position="162"/>
        <end position="182"/>
    </location>
</feature>
<evidence type="ECO:0000256" key="15">
    <source>
        <dbReference type="SAM" id="MobiDB-lite"/>
    </source>
</evidence>
<dbReference type="Gene3D" id="3.40.50.2300">
    <property type="match status" value="1"/>
</dbReference>
<comment type="catalytic activity">
    <reaction evidence="1">
        <text>ATP + protein L-histidine = ADP + protein N-phospho-L-histidine.</text>
        <dbReference type="EC" id="2.7.13.3"/>
    </reaction>
</comment>
<feature type="transmembrane region" description="Helical" evidence="16">
    <location>
        <begin position="32"/>
        <end position="49"/>
    </location>
</feature>
<dbReference type="PROSITE" id="PS50110">
    <property type="entry name" value="RESPONSE_REGULATORY"/>
    <property type="match status" value="1"/>
</dbReference>
<evidence type="ECO:0000259" key="18">
    <source>
        <dbReference type="PROSITE" id="PS50110"/>
    </source>
</evidence>
<comment type="subcellular location">
    <subcellularLocation>
        <location evidence="2">Cell inner membrane</location>
        <topology evidence="2">Multi-pass membrane protein</topology>
    </subcellularLocation>
</comment>
<evidence type="ECO:0000256" key="1">
    <source>
        <dbReference type="ARBA" id="ARBA00000085"/>
    </source>
</evidence>
<dbReference type="GO" id="GO:0005886">
    <property type="term" value="C:plasma membrane"/>
    <property type="evidence" value="ECO:0007669"/>
    <property type="project" value="UniProtKB-SubCell"/>
</dbReference>
<dbReference type="InterPro" id="IPR005467">
    <property type="entry name" value="His_kinase_dom"/>
</dbReference>
<dbReference type="PRINTS" id="PR00344">
    <property type="entry name" value="BCTRLSENSOR"/>
</dbReference>
<dbReference type="InterPro" id="IPR008207">
    <property type="entry name" value="Sig_transdc_His_kin_Hpt_dom"/>
</dbReference>
<dbReference type="InterPro" id="IPR036641">
    <property type="entry name" value="HPT_dom_sf"/>
</dbReference>
<dbReference type="InterPro" id="IPR001789">
    <property type="entry name" value="Sig_transdc_resp-reg_receiver"/>
</dbReference>
<dbReference type="Gene3D" id="3.30.565.10">
    <property type="entry name" value="Histidine kinase-like ATPase, C-terminal domain"/>
    <property type="match status" value="1"/>
</dbReference>